<evidence type="ECO:0008006" key="6">
    <source>
        <dbReference type="Google" id="ProtNLM"/>
    </source>
</evidence>
<dbReference type="InParanoid" id="A0A409X6J4"/>
<dbReference type="Pfam" id="PF04185">
    <property type="entry name" value="Phosphoesterase"/>
    <property type="match status" value="1"/>
</dbReference>
<evidence type="ECO:0000313" key="5">
    <source>
        <dbReference type="Proteomes" id="UP000283269"/>
    </source>
</evidence>
<keyword evidence="1" id="KW-0378">Hydrolase</keyword>
<dbReference type="InterPro" id="IPR017850">
    <property type="entry name" value="Alkaline_phosphatase_core_sf"/>
</dbReference>
<feature type="chain" id="PRO_5019436809" description="Phospholipase C" evidence="3">
    <location>
        <begin position="20"/>
        <end position="477"/>
    </location>
</feature>
<accession>A0A409X6J4</accession>
<dbReference type="STRING" id="93625.A0A409X6J4"/>
<dbReference type="OrthoDB" id="5135119at2759"/>
<dbReference type="Gene3D" id="3.40.720.10">
    <property type="entry name" value="Alkaline Phosphatase, subunit A"/>
    <property type="match status" value="2"/>
</dbReference>
<dbReference type="CDD" id="cd16013">
    <property type="entry name" value="AcpA"/>
    <property type="match status" value="1"/>
</dbReference>
<dbReference type="PANTHER" id="PTHR31956:SF1">
    <property type="entry name" value="NON-SPECIFIC PHOSPHOLIPASE C1"/>
    <property type="match status" value="1"/>
</dbReference>
<organism evidence="4 5">
    <name type="scientific">Psilocybe cyanescens</name>
    <dbReference type="NCBI Taxonomy" id="93625"/>
    <lineage>
        <taxon>Eukaryota</taxon>
        <taxon>Fungi</taxon>
        <taxon>Dikarya</taxon>
        <taxon>Basidiomycota</taxon>
        <taxon>Agaricomycotina</taxon>
        <taxon>Agaricomycetes</taxon>
        <taxon>Agaricomycetidae</taxon>
        <taxon>Agaricales</taxon>
        <taxon>Agaricineae</taxon>
        <taxon>Strophariaceae</taxon>
        <taxon>Psilocybe</taxon>
    </lineage>
</organism>
<dbReference type="EMBL" id="NHYD01002508">
    <property type="protein sequence ID" value="PPQ86360.1"/>
    <property type="molecule type" value="Genomic_DNA"/>
</dbReference>
<dbReference type="GO" id="GO:0042578">
    <property type="term" value="F:phosphoric ester hydrolase activity"/>
    <property type="evidence" value="ECO:0007669"/>
    <property type="project" value="UniProtKB-ARBA"/>
</dbReference>
<dbReference type="Proteomes" id="UP000283269">
    <property type="component" value="Unassembled WGS sequence"/>
</dbReference>
<feature type="signal peptide" evidence="3">
    <location>
        <begin position="1"/>
        <end position="19"/>
    </location>
</feature>
<reference evidence="4 5" key="1">
    <citation type="journal article" date="2018" name="Evol. Lett.">
        <title>Horizontal gene cluster transfer increased hallucinogenic mushroom diversity.</title>
        <authorList>
            <person name="Reynolds H.T."/>
            <person name="Vijayakumar V."/>
            <person name="Gluck-Thaler E."/>
            <person name="Korotkin H.B."/>
            <person name="Matheny P.B."/>
            <person name="Slot J.C."/>
        </authorList>
    </citation>
    <scope>NUCLEOTIDE SEQUENCE [LARGE SCALE GENOMIC DNA]</scope>
    <source>
        <strain evidence="4 5">2631</strain>
    </source>
</reference>
<keyword evidence="3" id="KW-0732">Signal</keyword>
<feature type="region of interest" description="Disordered" evidence="2">
    <location>
        <begin position="454"/>
        <end position="477"/>
    </location>
</feature>
<evidence type="ECO:0000256" key="3">
    <source>
        <dbReference type="SAM" id="SignalP"/>
    </source>
</evidence>
<keyword evidence="5" id="KW-1185">Reference proteome</keyword>
<evidence type="ECO:0000256" key="1">
    <source>
        <dbReference type="ARBA" id="ARBA00022801"/>
    </source>
</evidence>
<dbReference type="InterPro" id="IPR007312">
    <property type="entry name" value="Phosphoesterase"/>
</dbReference>
<sequence length="477" mass="51649">MTTLTLLSTLLLFLPTTLAKPTPPTAAPPFDAATAAAALAALGRSPSSLRGPGSLPDPHLPAGTDTMPEIEHIVLVMYENHSYDSIFGLLGHGDGLPIRNGIVTASNPYSNGSVQHSFEMPNTCQSGHISQEWNVSHVAFNNGSMDGFVSDIISPESMGYFTDRHLPFTMDLANHFPIADRWFCSVMGQTWPNRMYLIAGTSMGIVNTNQNITGLVPPAGTIFNTFDRFNISWTDYLSPGAFPLGATPELFTISDNETVTLNHATLDDFFAGLASGTLPQFSFFEQSGVTQSEEPPQNVVVGEGLLASALNALGESPLWNKTALIFVYDEHGGYYDHVPPPVALAPDNITPVVPAGEFIFDGYHRYGFRVPALMVSPYAKPGRYVSHVLHDHTSVLAFLQRKWNLPALTWRDANANDMTDFLDMEAMAQKRPTFPVFPKLKPAGNTTANLECSTTGPGVIPPVGSVTEPGGRIKKRE</sequence>
<evidence type="ECO:0000313" key="4">
    <source>
        <dbReference type="EMBL" id="PPQ86360.1"/>
    </source>
</evidence>
<comment type="caution">
    <text evidence="4">The sequence shown here is derived from an EMBL/GenBank/DDBJ whole genome shotgun (WGS) entry which is preliminary data.</text>
</comment>
<name>A0A409X6J4_PSICY</name>
<dbReference type="PANTHER" id="PTHR31956">
    <property type="entry name" value="NON-SPECIFIC PHOSPHOLIPASE C4-RELATED"/>
    <property type="match status" value="1"/>
</dbReference>
<dbReference type="AlphaFoldDB" id="A0A409X6J4"/>
<protein>
    <recommendedName>
        <fullName evidence="6">Phospholipase C</fullName>
    </recommendedName>
</protein>
<gene>
    <name evidence="4" type="ORF">CVT25_002277</name>
</gene>
<dbReference type="GO" id="GO:0009395">
    <property type="term" value="P:phospholipid catabolic process"/>
    <property type="evidence" value="ECO:0007669"/>
    <property type="project" value="TreeGrafter"/>
</dbReference>
<evidence type="ECO:0000256" key="2">
    <source>
        <dbReference type="SAM" id="MobiDB-lite"/>
    </source>
</evidence>
<proteinExistence type="predicted"/>